<dbReference type="Gene3D" id="3.30.420.10">
    <property type="entry name" value="Ribonuclease H-like superfamily/Ribonuclease H"/>
    <property type="match status" value="1"/>
</dbReference>
<proteinExistence type="predicted"/>
<protein>
    <recommendedName>
        <fullName evidence="1">RNase H type-1 domain-containing protein</fullName>
    </recommendedName>
</protein>
<reference evidence="2" key="2">
    <citation type="journal article" date="2015" name="Fish Shellfish Immunol.">
        <title>Early steps in the European eel (Anguilla anguilla)-Vibrio vulnificus interaction in the gills: Role of the RtxA13 toxin.</title>
        <authorList>
            <person name="Callol A."/>
            <person name="Pajuelo D."/>
            <person name="Ebbesson L."/>
            <person name="Teles M."/>
            <person name="MacKenzie S."/>
            <person name="Amaro C."/>
        </authorList>
    </citation>
    <scope>NUCLEOTIDE SEQUENCE</scope>
</reference>
<dbReference type="AlphaFoldDB" id="A0A0E9SDZ1"/>
<dbReference type="EMBL" id="GBXM01069682">
    <property type="protein sequence ID" value="JAH38895.1"/>
    <property type="molecule type" value="Transcribed_RNA"/>
</dbReference>
<dbReference type="InterPro" id="IPR002156">
    <property type="entry name" value="RNaseH_domain"/>
</dbReference>
<dbReference type="Pfam" id="PF00075">
    <property type="entry name" value="RNase_H"/>
    <property type="match status" value="1"/>
</dbReference>
<organism evidence="2">
    <name type="scientific">Anguilla anguilla</name>
    <name type="common">European freshwater eel</name>
    <name type="synonym">Muraena anguilla</name>
    <dbReference type="NCBI Taxonomy" id="7936"/>
    <lineage>
        <taxon>Eukaryota</taxon>
        <taxon>Metazoa</taxon>
        <taxon>Chordata</taxon>
        <taxon>Craniata</taxon>
        <taxon>Vertebrata</taxon>
        <taxon>Euteleostomi</taxon>
        <taxon>Actinopterygii</taxon>
        <taxon>Neopterygii</taxon>
        <taxon>Teleostei</taxon>
        <taxon>Anguilliformes</taxon>
        <taxon>Anguillidae</taxon>
        <taxon>Anguilla</taxon>
    </lineage>
</organism>
<reference evidence="2" key="1">
    <citation type="submission" date="2014-11" db="EMBL/GenBank/DDBJ databases">
        <authorList>
            <person name="Amaro Gonzalez C."/>
        </authorList>
    </citation>
    <scope>NUCLEOTIDE SEQUENCE</scope>
</reference>
<dbReference type="InterPro" id="IPR036397">
    <property type="entry name" value="RNaseH_sf"/>
</dbReference>
<dbReference type="InterPro" id="IPR012337">
    <property type="entry name" value="RNaseH-like_sf"/>
</dbReference>
<dbReference type="SUPFAM" id="SSF53098">
    <property type="entry name" value="Ribonuclease H-like"/>
    <property type="match status" value="1"/>
</dbReference>
<dbReference type="GO" id="GO:0003676">
    <property type="term" value="F:nucleic acid binding"/>
    <property type="evidence" value="ECO:0007669"/>
    <property type="project" value="InterPro"/>
</dbReference>
<feature type="domain" description="RNase H type-1" evidence="1">
    <location>
        <begin position="28"/>
        <end position="84"/>
    </location>
</feature>
<evidence type="ECO:0000313" key="2">
    <source>
        <dbReference type="EMBL" id="JAH38895.1"/>
    </source>
</evidence>
<accession>A0A0E9SDZ1</accession>
<dbReference type="GO" id="GO:0004523">
    <property type="term" value="F:RNA-DNA hybrid ribonuclease activity"/>
    <property type="evidence" value="ECO:0007669"/>
    <property type="project" value="InterPro"/>
</dbReference>
<sequence length="95" mass="10698">MAHGSGVRADFIRDLRSGSLRTTLKNSQKLLFKLSPRMSAQEAEFVALLEAIKAHHESLCVYTDSRYAFGVVHDFMAQWQTAQVPHGCRSVDKTF</sequence>
<evidence type="ECO:0000259" key="1">
    <source>
        <dbReference type="Pfam" id="PF00075"/>
    </source>
</evidence>
<name>A0A0E9SDZ1_ANGAN</name>